<keyword evidence="5" id="KW-0812">Transmembrane</keyword>
<keyword evidence="13" id="KW-1185">Reference proteome</keyword>
<dbReference type="RefSeq" id="XP_062756058.1">
    <property type="nucleotide sequence ID" value="XM_062899328.1"/>
</dbReference>
<evidence type="ECO:0000256" key="4">
    <source>
        <dbReference type="ARBA" id="ARBA00008905"/>
    </source>
</evidence>
<evidence type="ECO:0000256" key="2">
    <source>
        <dbReference type="ARBA" id="ARBA00004115"/>
    </source>
</evidence>
<evidence type="ECO:0000256" key="10">
    <source>
        <dbReference type="RuleBase" id="RU361143"/>
    </source>
</evidence>
<keyword evidence="8" id="KW-1133">Transmembrane helix</keyword>
<dbReference type="GO" id="GO:0008250">
    <property type="term" value="C:oligosaccharyltransferase complex"/>
    <property type="evidence" value="ECO:0007669"/>
    <property type="project" value="UniProtKB-UniRule"/>
</dbReference>
<feature type="region of interest" description="Disordered" evidence="11">
    <location>
        <begin position="497"/>
        <end position="521"/>
    </location>
</feature>
<proteinExistence type="inferred from homology"/>
<protein>
    <recommendedName>
        <fullName evidence="10">Dolichyl-diphosphooligosaccharide--protein glycosyltransferase subunit 1</fullName>
    </recommendedName>
</protein>
<evidence type="ECO:0000313" key="13">
    <source>
        <dbReference type="Proteomes" id="UP001273209"/>
    </source>
</evidence>
<dbReference type="EMBL" id="JAWRVG010000016">
    <property type="protein sequence ID" value="KAK4074728.1"/>
    <property type="molecule type" value="Genomic_DNA"/>
</dbReference>
<keyword evidence="9" id="KW-0472">Membrane</keyword>
<comment type="subcellular location">
    <subcellularLocation>
        <location evidence="2 10">Endoplasmic reticulum membrane</location>
        <topology evidence="2 10">Single-pass type I membrane protein</topology>
    </subcellularLocation>
</comment>
<comment type="caution">
    <text evidence="12">The sequence shown here is derived from an EMBL/GenBank/DDBJ whole genome shotgun (WGS) entry which is preliminary data.</text>
</comment>
<evidence type="ECO:0000256" key="8">
    <source>
        <dbReference type="ARBA" id="ARBA00022989"/>
    </source>
</evidence>
<dbReference type="AlphaFoldDB" id="A0AAE1IDW1"/>
<evidence type="ECO:0000256" key="11">
    <source>
        <dbReference type="SAM" id="MobiDB-lite"/>
    </source>
</evidence>
<dbReference type="GeneID" id="87919233"/>
<comment type="similarity">
    <text evidence="4 10">Belongs to the OST1 family.</text>
</comment>
<evidence type="ECO:0000256" key="6">
    <source>
        <dbReference type="ARBA" id="ARBA00022729"/>
    </source>
</evidence>
<evidence type="ECO:0000256" key="7">
    <source>
        <dbReference type="ARBA" id="ARBA00022824"/>
    </source>
</evidence>
<keyword evidence="6 10" id="KW-0732">Signal</keyword>
<feature type="signal peptide" evidence="10">
    <location>
        <begin position="1"/>
        <end position="21"/>
    </location>
</feature>
<dbReference type="PANTHER" id="PTHR21049">
    <property type="entry name" value="RIBOPHORIN I"/>
    <property type="match status" value="1"/>
</dbReference>
<dbReference type="Pfam" id="PF04597">
    <property type="entry name" value="Ribophorin_I"/>
    <property type="match status" value="1"/>
</dbReference>
<reference evidence="12" key="1">
    <citation type="submission" date="2023-11" db="EMBL/GenBank/DDBJ databases">
        <title>The genome sequences of three competitors of mushroom-forming fungi.</title>
        <authorList>
            <person name="Beijen E."/>
            <person name="Ohm R.A."/>
        </authorList>
    </citation>
    <scope>NUCLEOTIDE SEQUENCE</scope>
    <source>
        <strain evidence="12">CBS 100526</strain>
    </source>
</reference>
<evidence type="ECO:0000256" key="1">
    <source>
        <dbReference type="ARBA" id="ARBA00002791"/>
    </source>
</evidence>
<feature type="compositionally biased region" description="Low complexity" evidence="11">
    <location>
        <begin position="606"/>
        <end position="621"/>
    </location>
</feature>
<organism evidence="12 13">
    <name type="scientific">Trichoderma aggressivum f. europaeum</name>
    <dbReference type="NCBI Taxonomy" id="173218"/>
    <lineage>
        <taxon>Eukaryota</taxon>
        <taxon>Fungi</taxon>
        <taxon>Dikarya</taxon>
        <taxon>Ascomycota</taxon>
        <taxon>Pezizomycotina</taxon>
        <taxon>Sordariomycetes</taxon>
        <taxon>Hypocreomycetidae</taxon>
        <taxon>Hypocreales</taxon>
        <taxon>Hypocreaceae</taxon>
        <taxon>Trichoderma</taxon>
    </lineage>
</organism>
<dbReference type="PANTHER" id="PTHR21049:SF0">
    <property type="entry name" value="DOLICHYL-DIPHOSPHOOLIGOSACCHARIDE--PROTEIN GLYCOSYLTRANSFERASE SUBUNIT 1"/>
    <property type="match status" value="1"/>
</dbReference>
<dbReference type="GO" id="GO:0018279">
    <property type="term" value="P:protein N-linked glycosylation via asparagine"/>
    <property type="evidence" value="ECO:0007669"/>
    <property type="project" value="TreeGrafter"/>
</dbReference>
<evidence type="ECO:0000256" key="3">
    <source>
        <dbReference type="ARBA" id="ARBA00004922"/>
    </source>
</evidence>
<evidence type="ECO:0000256" key="9">
    <source>
        <dbReference type="ARBA" id="ARBA00023136"/>
    </source>
</evidence>
<evidence type="ECO:0000313" key="12">
    <source>
        <dbReference type="EMBL" id="KAK4074728.1"/>
    </source>
</evidence>
<comment type="subunit">
    <text evidence="10">Component of the oligosaccharyltransferase (OST) complex.</text>
</comment>
<feature type="compositionally biased region" description="Basic and acidic residues" evidence="11">
    <location>
        <begin position="622"/>
        <end position="631"/>
    </location>
</feature>
<dbReference type="Proteomes" id="UP001273209">
    <property type="component" value="Unassembled WGS sequence"/>
</dbReference>
<feature type="region of interest" description="Disordered" evidence="11">
    <location>
        <begin position="582"/>
        <end position="631"/>
    </location>
</feature>
<accession>A0AAE1IDW1</accession>
<name>A0AAE1IDW1_9HYPO</name>
<keyword evidence="7 10" id="KW-0256">Endoplasmic reticulum</keyword>
<dbReference type="InterPro" id="IPR007676">
    <property type="entry name" value="Ribophorin_I"/>
</dbReference>
<sequence length="631" mass="70610">MKSLSVIAALLGLLAAGPCSAFSTVALPANFKPPPVFKNTNLVHVISVEKAYAKEQINVLLENISDKPQDEYFLPFTAEQIARVGALEAKHRKDDTVGPFGVDLVDYDALSDVQYYRVTLPTPLKAGGQYPLAISWVYLNSYRPLPASIGQDEQQFLVYDFSLFAPSAYTTLKQKTEVKFSTVTIPDYTTTFGPEGQKYPEKLGSKMLYGPFDEQPAGAFFPAQVRFEFTKPVIHVSTLERDIEVSHWGGNVAFEERYTLYHLGANLSTQFNRVKWAQSQFYNPASTALKELKFPLQIGSVDPYFTDAIGNVSTSRFRSSKREAMLELKPRYPVFGGWKYPFTIGWNTNAANILRNTADGGHVLKIPFMEGPRQAEGVEYGEVNVRVLLPEGSENVKFYTSLPDSSIVETSVGVHKTYLDTIGRTSVTIKAKNLGDEFRFRDLIITYETPLAGTLRKPVVVFASMLAVYAAAWALGKVQVYLYGDVDDGLLSSSSLDNAGPTSTAMTPLAPRDDAGVQVKSVEQDNKKAVNTEIQSPDLEPLVLPSPNDCTKRHNHSLQTMCFRVEPKAKYYYQEEIIPSRPHRHHHHHHHHSPRASYSAVERYSPRVSTSSYRRSVPSRVVYEETTRSRY</sequence>
<comment type="function">
    <text evidence="1 10">Subunit of the oligosaccharyl transferase (OST) complex that catalyzes the initial transfer of a defined glycan (Glc(3)Man(9)GlcNAc(2) in eukaryotes) from the lipid carrier dolichol-pyrophosphate to an asparagine residue within an Asn-X-Ser/Thr consensus motif in nascent polypeptide chains, the first step in protein N-glycosylation. N-glycosylation occurs cotranslationally and the complex associates with the Sec61 complex at the channel-forming translocon complex that mediates protein translocation across the endoplasmic reticulum (ER). All subunits are required for a maximal enzyme activity.</text>
</comment>
<feature type="chain" id="PRO_5041772787" description="Dolichyl-diphosphooligosaccharide--protein glycosyltransferase subunit 1" evidence="10">
    <location>
        <begin position="22"/>
        <end position="631"/>
    </location>
</feature>
<gene>
    <name evidence="12" type="ORF">Triagg1_4877</name>
</gene>
<feature type="compositionally biased region" description="Basic residues" evidence="11">
    <location>
        <begin position="582"/>
        <end position="594"/>
    </location>
</feature>
<evidence type="ECO:0000256" key="5">
    <source>
        <dbReference type="ARBA" id="ARBA00022692"/>
    </source>
</evidence>
<comment type="pathway">
    <text evidence="3 10">Protein modification; protein glycosylation.</text>
</comment>